<evidence type="ECO:0000313" key="2">
    <source>
        <dbReference type="Proteomes" id="UP000242288"/>
    </source>
</evidence>
<organism evidence="1 2">
    <name type="scientific">Thermodesulfovibrio aggregans</name>
    <dbReference type="NCBI Taxonomy" id="86166"/>
    <lineage>
        <taxon>Bacteria</taxon>
        <taxon>Pseudomonadati</taxon>
        <taxon>Nitrospirota</taxon>
        <taxon>Thermodesulfovibrionia</taxon>
        <taxon>Thermodesulfovibrionales</taxon>
        <taxon>Thermodesulfovibrionaceae</taxon>
        <taxon>Thermodesulfovibrio</taxon>
    </lineage>
</organism>
<dbReference type="AlphaFoldDB" id="A0A2J6WGZ7"/>
<comment type="caution">
    <text evidence="1">The sequence shown here is derived from an EMBL/GenBank/DDBJ whole genome shotgun (WGS) entry which is preliminary data.</text>
</comment>
<proteinExistence type="predicted"/>
<name>A0A2J6WGZ7_9BACT</name>
<dbReference type="SUPFAM" id="SSF56801">
    <property type="entry name" value="Acetyl-CoA synthetase-like"/>
    <property type="match status" value="1"/>
</dbReference>
<gene>
    <name evidence="1" type="ORF">C0186_06245</name>
</gene>
<reference evidence="1 2" key="1">
    <citation type="submission" date="2018-01" db="EMBL/GenBank/DDBJ databases">
        <title>Metagenomic assembled genomes from two thermal pools in the Uzon Caldera, Kamchatka, Russia.</title>
        <authorList>
            <person name="Wilkins L."/>
            <person name="Ettinger C."/>
        </authorList>
    </citation>
    <scope>NUCLEOTIDE SEQUENCE [LARGE SCALE GENOMIC DNA]</scope>
    <source>
        <strain evidence="1">ZAV-04</strain>
    </source>
</reference>
<dbReference type="Gene3D" id="3.30.300.30">
    <property type="match status" value="1"/>
</dbReference>
<accession>A0A2J6WGZ7</accession>
<evidence type="ECO:0000313" key="1">
    <source>
        <dbReference type="EMBL" id="PMP69635.1"/>
    </source>
</evidence>
<dbReference type="InterPro" id="IPR045851">
    <property type="entry name" value="AMP-bd_C_sf"/>
</dbReference>
<sequence>MKIDVTTLYGRRAINRWERISVGDVLERVTWSFPEKEALVGEKATEKELISFCRGKLAFYEIPKAIIFIESLSKTVGGKI</sequence>
<protein>
    <submittedName>
        <fullName evidence="1">Uncharacterized protein</fullName>
    </submittedName>
</protein>
<dbReference type="EMBL" id="PNIO01000056">
    <property type="protein sequence ID" value="PMP69635.1"/>
    <property type="molecule type" value="Genomic_DNA"/>
</dbReference>
<dbReference type="Proteomes" id="UP000242288">
    <property type="component" value="Unassembled WGS sequence"/>
</dbReference>